<evidence type="ECO:0000313" key="7">
    <source>
        <dbReference type="EMBL" id="KPL74023.1"/>
    </source>
</evidence>
<dbReference type="PANTHER" id="PTHR37422">
    <property type="entry name" value="TEICHURONIC ACID BIOSYNTHESIS PROTEIN TUAE"/>
    <property type="match status" value="1"/>
</dbReference>
<evidence type="ECO:0000313" key="8">
    <source>
        <dbReference type="Proteomes" id="UP000050430"/>
    </source>
</evidence>
<dbReference type="OrthoDB" id="9806320at2"/>
<evidence type="ECO:0000259" key="6">
    <source>
        <dbReference type="Pfam" id="PF04932"/>
    </source>
</evidence>
<dbReference type="Proteomes" id="UP000050430">
    <property type="component" value="Unassembled WGS sequence"/>
</dbReference>
<feature type="transmembrane region" description="Helical" evidence="5">
    <location>
        <begin position="431"/>
        <end position="453"/>
    </location>
</feature>
<keyword evidence="4 5" id="KW-0472">Membrane</keyword>
<dbReference type="STRING" id="229920.ADM99_01965"/>
<reference evidence="7 8" key="1">
    <citation type="submission" date="2015-07" db="EMBL/GenBank/DDBJ databases">
        <title>Genome sequence of Leptolinea tardivitalis DSM 16556.</title>
        <authorList>
            <person name="Hemp J."/>
            <person name="Ward L.M."/>
            <person name="Pace L.A."/>
            <person name="Fischer W.W."/>
        </authorList>
    </citation>
    <scope>NUCLEOTIDE SEQUENCE [LARGE SCALE GENOMIC DNA]</scope>
    <source>
        <strain evidence="7 8">YMTK-2</strain>
    </source>
</reference>
<feature type="transmembrane region" description="Helical" evidence="5">
    <location>
        <begin position="295"/>
        <end position="314"/>
    </location>
</feature>
<evidence type="ECO:0000256" key="1">
    <source>
        <dbReference type="ARBA" id="ARBA00004141"/>
    </source>
</evidence>
<proteinExistence type="predicted"/>
<evidence type="ECO:0000256" key="2">
    <source>
        <dbReference type="ARBA" id="ARBA00022692"/>
    </source>
</evidence>
<dbReference type="AlphaFoldDB" id="A0A0P6XXN9"/>
<keyword evidence="3 5" id="KW-1133">Transmembrane helix</keyword>
<comment type="caution">
    <text evidence="7">The sequence shown here is derived from an EMBL/GenBank/DDBJ whole genome shotgun (WGS) entry which is preliminary data.</text>
</comment>
<evidence type="ECO:0000256" key="4">
    <source>
        <dbReference type="ARBA" id="ARBA00023136"/>
    </source>
</evidence>
<keyword evidence="8" id="KW-1185">Reference proteome</keyword>
<feature type="transmembrane region" description="Helical" evidence="5">
    <location>
        <begin position="12"/>
        <end position="34"/>
    </location>
</feature>
<dbReference type="EMBL" id="LGCK01000004">
    <property type="protein sequence ID" value="KPL74023.1"/>
    <property type="molecule type" value="Genomic_DNA"/>
</dbReference>
<feature type="transmembrane region" description="Helical" evidence="5">
    <location>
        <begin position="251"/>
        <end position="267"/>
    </location>
</feature>
<dbReference type="InterPro" id="IPR051533">
    <property type="entry name" value="WaaL-like"/>
</dbReference>
<gene>
    <name evidence="7" type="ORF">ADM99_01965</name>
</gene>
<dbReference type="PANTHER" id="PTHR37422:SF13">
    <property type="entry name" value="LIPOPOLYSACCHARIDE BIOSYNTHESIS PROTEIN PA4999-RELATED"/>
    <property type="match status" value="1"/>
</dbReference>
<feature type="domain" description="O-antigen ligase-related" evidence="6">
    <location>
        <begin position="258"/>
        <end position="407"/>
    </location>
</feature>
<feature type="transmembrane region" description="Helical" evidence="5">
    <location>
        <begin position="273"/>
        <end position="288"/>
    </location>
</feature>
<accession>A0A0P6XXN9</accession>
<sequence length="497" mass="55170">MTIQPWEKSSSLKWPIIVIGVLAISFGAFIGMIVGYSPNVYLPIAAAVGFIVAILTLANLEFGLLAFVFMTYIRLYNIIELHGGPSLQLPFMAFLVLLILIHWVIERHFPEISIKLVVLFSIFGVSTFLSYLYAGNMVDAQDALETFIKGGSVAVIVGLIFTKKEYMRGIVWTLVLVGGILGSVSVFQYLTSSFTNDFWGFGTAVVENIVGGTNDYRLSGSLGDPNLFAMVMVVLVPLALERAFTEKKKILKILAIYALIVIVMTIVFTFSRGGFLSLLVVIGFLVLWKKPPLTYLLIGLVLFILSFSILPPSYTQRMATLTDVFSQDTTEMRNEVSFRGRFSEAGVAWIMFRDHPIIGVGPGNYNSEYMNYSRQLGWDPRVEARGAHNLYLEVASEQGIVGLTIFLFILYSVFAGLVRSSRKFKKLNQPGLADMSIALMIGFAGYCTASIFLHNIFPYYLWMLIGIAFSLEKIADNEIKNPQIGITTPVIDGSLNE</sequence>
<feature type="transmembrane region" description="Helical" evidence="5">
    <location>
        <begin position="169"/>
        <end position="190"/>
    </location>
</feature>
<organism evidence="7 8">
    <name type="scientific">Leptolinea tardivitalis</name>
    <dbReference type="NCBI Taxonomy" id="229920"/>
    <lineage>
        <taxon>Bacteria</taxon>
        <taxon>Bacillati</taxon>
        <taxon>Chloroflexota</taxon>
        <taxon>Anaerolineae</taxon>
        <taxon>Anaerolineales</taxon>
        <taxon>Anaerolineaceae</taxon>
        <taxon>Leptolinea</taxon>
    </lineage>
</organism>
<dbReference type="Pfam" id="PF04932">
    <property type="entry name" value="Wzy_C"/>
    <property type="match status" value="1"/>
</dbReference>
<name>A0A0P6XXN9_9CHLR</name>
<evidence type="ECO:0000256" key="3">
    <source>
        <dbReference type="ARBA" id="ARBA00022989"/>
    </source>
</evidence>
<feature type="transmembrane region" description="Helical" evidence="5">
    <location>
        <begin position="85"/>
        <end position="104"/>
    </location>
</feature>
<feature type="transmembrane region" description="Helical" evidence="5">
    <location>
        <begin position="227"/>
        <end position="244"/>
    </location>
</feature>
<feature type="transmembrane region" description="Helical" evidence="5">
    <location>
        <begin position="400"/>
        <end position="419"/>
    </location>
</feature>
<protein>
    <recommendedName>
        <fullName evidence="6">O-antigen ligase-related domain-containing protein</fullName>
    </recommendedName>
</protein>
<feature type="transmembrane region" description="Helical" evidence="5">
    <location>
        <begin position="116"/>
        <end position="134"/>
    </location>
</feature>
<dbReference type="PATRIC" id="fig|229920.5.peg.3311"/>
<evidence type="ECO:0000256" key="5">
    <source>
        <dbReference type="SAM" id="Phobius"/>
    </source>
</evidence>
<dbReference type="GO" id="GO:0016020">
    <property type="term" value="C:membrane"/>
    <property type="evidence" value="ECO:0007669"/>
    <property type="project" value="UniProtKB-SubCell"/>
</dbReference>
<dbReference type="RefSeq" id="WP_062422992.1">
    <property type="nucleotide sequence ID" value="NZ_BBYA01000012.1"/>
</dbReference>
<feature type="transmembrane region" description="Helical" evidence="5">
    <location>
        <begin position="146"/>
        <end position="162"/>
    </location>
</feature>
<comment type="subcellular location">
    <subcellularLocation>
        <location evidence="1">Membrane</location>
        <topology evidence="1">Multi-pass membrane protein</topology>
    </subcellularLocation>
</comment>
<keyword evidence="2 5" id="KW-0812">Transmembrane</keyword>
<dbReference type="InterPro" id="IPR007016">
    <property type="entry name" value="O-antigen_ligase-rel_domated"/>
</dbReference>